<reference evidence="1 2" key="1">
    <citation type="submission" date="2020-04" db="EMBL/GenBank/DDBJ databases">
        <title>Staphylococcus species from domestic dog.</title>
        <authorList>
            <person name="Paterson G.K."/>
        </authorList>
    </citation>
    <scope>NUCLEOTIDE SEQUENCE [LARGE SCALE GENOMIC DNA]</scope>
    <source>
        <strain evidence="1 2">H16/1A</strain>
    </source>
</reference>
<gene>
    <name evidence="1" type="ORF">HHH54_09395</name>
</gene>
<evidence type="ECO:0000313" key="2">
    <source>
        <dbReference type="Proteomes" id="UP000751852"/>
    </source>
</evidence>
<dbReference type="Proteomes" id="UP000751852">
    <property type="component" value="Unassembled WGS sequence"/>
</dbReference>
<comment type="caution">
    <text evidence="1">The sequence shown here is derived from an EMBL/GenBank/DDBJ whole genome shotgun (WGS) entry which is preliminary data.</text>
</comment>
<proteinExistence type="predicted"/>
<evidence type="ECO:0000313" key="1">
    <source>
        <dbReference type="EMBL" id="MBI5975805.1"/>
    </source>
</evidence>
<evidence type="ECO:0008006" key="3">
    <source>
        <dbReference type="Google" id="ProtNLM"/>
    </source>
</evidence>
<sequence>MKSVNQLVEAVKAEHNRTDKRLESIQFEIRHEEVTMFFEYQEPEVNHSEHHFIKHNHDPERMDMETFEAVKKHIEELGITCHERRDIFM</sequence>
<keyword evidence="2" id="KW-1185">Reference proteome</keyword>
<organism evidence="1 2">
    <name type="scientific">Staphylococcus canis</name>
    <dbReference type="NCBI Taxonomy" id="2724942"/>
    <lineage>
        <taxon>Bacteria</taxon>
        <taxon>Bacillati</taxon>
        <taxon>Bacillota</taxon>
        <taxon>Bacilli</taxon>
        <taxon>Bacillales</taxon>
        <taxon>Staphylococcaceae</taxon>
        <taxon>Staphylococcus</taxon>
    </lineage>
</organism>
<dbReference type="EMBL" id="JABANU010000027">
    <property type="protein sequence ID" value="MBI5975805.1"/>
    <property type="molecule type" value="Genomic_DNA"/>
</dbReference>
<protein>
    <recommendedName>
        <fullName evidence="3">Phage protein</fullName>
    </recommendedName>
</protein>
<accession>A0ABS0TAN3</accession>
<name>A0ABS0TAN3_9STAP</name>